<dbReference type="InterPro" id="IPR054478">
    <property type="entry name" value="LTN1_UBC"/>
</dbReference>
<comment type="subunit">
    <text evidence="16">Component of the ribosome quality control complex (RQC).</text>
</comment>
<keyword evidence="10" id="KW-0677">Repeat</keyword>
<dbReference type="SUPFAM" id="SSF48371">
    <property type="entry name" value="ARM repeat"/>
    <property type="match status" value="1"/>
</dbReference>
<evidence type="ECO:0000256" key="16">
    <source>
        <dbReference type="RuleBase" id="RU367090"/>
    </source>
</evidence>
<dbReference type="GO" id="GO:0043023">
    <property type="term" value="F:ribosomal large subunit binding"/>
    <property type="evidence" value="ECO:0007669"/>
    <property type="project" value="TreeGrafter"/>
</dbReference>
<evidence type="ECO:0000256" key="11">
    <source>
        <dbReference type="ARBA" id="ARBA00022771"/>
    </source>
</evidence>
<dbReference type="InterPro" id="IPR054476">
    <property type="entry name" value="Ltn1_N"/>
</dbReference>
<feature type="region of interest" description="Disordered" evidence="17">
    <location>
        <begin position="1"/>
        <end position="21"/>
    </location>
</feature>
<dbReference type="Pfam" id="PF22958">
    <property type="entry name" value="Ltn1_1st"/>
    <property type="match status" value="1"/>
</dbReference>
<keyword evidence="9 16" id="KW-0479">Metal-binding</keyword>
<dbReference type="GO" id="GO:0008270">
    <property type="term" value="F:zinc ion binding"/>
    <property type="evidence" value="ECO:0007669"/>
    <property type="project" value="UniProtKB-KW"/>
</dbReference>
<comment type="catalytic activity">
    <reaction evidence="1 16">
        <text>S-ubiquitinyl-[E2 ubiquitin-conjugating enzyme]-L-cysteine + [acceptor protein]-L-lysine = [E2 ubiquitin-conjugating enzyme]-L-cysteine + N(6)-ubiquitinyl-[acceptor protein]-L-lysine.</text>
        <dbReference type="EC" id="2.3.2.27"/>
    </reaction>
</comment>
<dbReference type="InterPro" id="IPR011016">
    <property type="entry name" value="Znf_RING-CH"/>
</dbReference>
<evidence type="ECO:0000313" key="19">
    <source>
        <dbReference type="EMBL" id="JAT02311.1"/>
    </source>
</evidence>
<comment type="similarity">
    <text evidence="4 16">Belongs to the LTN1 family.</text>
</comment>
<evidence type="ECO:0000256" key="3">
    <source>
        <dbReference type="ARBA" id="ARBA00004906"/>
    </source>
</evidence>
<dbReference type="GO" id="GO:0061630">
    <property type="term" value="F:ubiquitin protein ligase activity"/>
    <property type="evidence" value="ECO:0007669"/>
    <property type="project" value="UniProtKB-UniRule"/>
</dbReference>
<evidence type="ECO:0000256" key="2">
    <source>
        <dbReference type="ARBA" id="ARBA00004514"/>
    </source>
</evidence>
<name>A0A1B6JSV9_9HEMI</name>
<evidence type="ECO:0000256" key="1">
    <source>
        <dbReference type="ARBA" id="ARBA00000900"/>
    </source>
</evidence>
<dbReference type="UniPathway" id="UPA00143"/>
<keyword evidence="8 16" id="KW-0808">Transferase</keyword>
<keyword evidence="13 16" id="KW-0862">Zinc</keyword>
<evidence type="ECO:0000256" key="6">
    <source>
        <dbReference type="ARBA" id="ARBA00017157"/>
    </source>
</evidence>
<dbReference type="InterPro" id="IPR016024">
    <property type="entry name" value="ARM-type_fold"/>
</dbReference>
<evidence type="ECO:0000259" key="18">
    <source>
        <dbReference type="PROSITE" id="PS50089"/>
    </source>
</evidence>
<dbReference type="GO" id="GO:0005829">
    <property type="term" value="C:cytosol"/>
    <property type="evidence" value="ECO:0007669"/>
    <property type="project" value="UniProtKB-SubCell"/>
</dbReference>
<feature type="compositionally biased region" description="Polar residues" evidence="17">
    <location>
        <begin position="9"/>
        <end position="21"/>
    </location>
</feature>
<evidence type="ECO:0000256" key="17">
    <source>
        <dbReference type="SAM" id="MobiDB-lite"/>
    </source>
</evidence>
<evidence type="ECO:0000256" key="10">
    <source>
        <dbReference type="ARBA" id="ARBA00022737"/>
    </source>
</evidence>
<dbReference type="FunFam" id="3.30.40.10:FF:000038">
    <property type="entry name" value="E3 ubiquitin-protein ligase listerin"/>
    <property type="match status" value="1"/>
</dbReference>
<comment type="pathway">
    <text evidence="3 16">Protein modification; protein ubiquitination.</text>
</comment>
<evidence type="ECO:0000256" key="12">
    <source>
        <dbReference type="ARBA" id="ARBA00022786"/>
    </source>
</evidence>
<dbReference type="GO" id="GO:1990112">
    <property type="term" value="C:RQC complex"/>
    <property type="evidence" value="ECO:0007669"/>
    <property type="project" value="UniProtKB-UniRule"/>
</dbReference>
<protein>
    <recommendedName>
        <fullName evidence="6 16">E3 ubiquitin-protein ligase listerin</fullName>
        <ecNumber evidence="5 16">2.3.2.27</ecNumber>
    </recommendedName>
    <alternativeName>
        <fullName evidence="14 16">RING-type E3 ubiquitin transferase listerin</fullName>
    </alternativeName>
</protein>
<dbReference type="InterPro" id="IPR039804">
    <property type="entry name" value="RING-CH-C4HC3_LTN1"/>
</dbReference>
<comment type="subcellular location">
    <subcellularLocation>
        <location evidence="2">Cytoplasm</location>
        <location evidence="2">Cytosol</location>
    </subcellularLocation>
</comment>
<evidence type="ECO:0000256" key="14">
    <source>
        <dbReference type="ARBA" id="ARBA00032366"/>
    </source>
</evidence>
<dbReference type="SUPFAM" id="SSF57850">
    <property type="entry name" value="RING/U-box"/>
    <property type="match status" value="1"/>
</dbReference>
<proteinExistence type="inferred from homology"/>
<dbReference type="Gene3D" id="1.25.10.10">
    <property type="entry name" value="Leucine-rich Repeat Variant"/>
    <property type="match status" value="1"/>
</dbReference>
<dbReference type="GO" id="GO:0016567">
    <property type="term" value="P:protein ubiquitination"/>
    <property type="evidence" value="ECO:0007669"/>
    <property type="project" value="UniProtKB-UniPathway"/>
</dbReference>
<dbReference type="InterPro" id="IPR013083">
    <property type="entry name" value="Znf_RING/FYVE/PHD"/>
</dbReference>
<dbReference type="PROSITE" id="PS50089">
    <property type="entry name" value="ZF_RING_2"/>
    <property type="match status" value="1"/>
</dbReference>
<evidence type="ECO:0000256" key="7">
    <source>
        <dbReference type="ARBA" id="ARBA00022490"/>
    </source>
</evidence>
<dbReference type="CDD" id="cd16491">
    <property type="entry name" value="RING-CH-C4HC3_LTN1"/>
    <property type="match status" value="1"/>
</dbReference>
<dbReference type="InterPro" id="IPR011989">
    <property type="entry name" value="ARM-like"/>
</dbReference>
<comment type="function">
    <text evidence="16">E3 ubiquitin-protein ligase. Component of the ribosome quality control complex (RQC), a ribosome-associated complex that mediates ubiquitination and extraction of incompletely synthesized nascent chains for proteasomal degradation.</text>
</comment>
<dbReference type="GO" id="GO:1990116">
    <property type="term" value="P:ribosome-associated ubiquitin-dependent protein catabolic process"/>
    <property type="evidence" value="ECO:0007669"/>
    <property type="project" value="UniProtKB-UniRule"/>
</dbReference>
<sequence>MGKKKQAQRTKNNVVPASSGRSAELLQSTSSVPLVGFSTLKEGGFIPILSGISDELDFNIKEDFRLVWKKMNKKDKTTKLKALEEFKKLCQDTDVEALKPVLPYWPRLFCVLSTDEEQRVREAAHAAHKALVIKAGRNIAPFLKQLVGPWFTGQHDTYPPAASAAESAFQEAFPPNKIVEAILFCQEEILNYIANNLLNQTPQTLANNQNCSQEEKDVRYQRLVISCLNGYALYLQRLPAEHLRKAEEANRKLVSAAKFWKFSKDPTPRIRAAWFTALVALCEKAPFLLTEEAKHICSAVFNNLDETDPAVVLSVWQAVLLSFNVVEDVWKYVNLAKLVLPKLWKVLREGADGNASLVFPNLLPLLSKISPSLLPDKLQFYTKFFENLRIGLKARNVQISAKEANAVVTAFLECFRYVVSINCDEEKICLALLEEQVFPLLDCVMSDSKLQLARPGLFSGLASLVNQWSQQACQPTSFYTALATSFWGRLADTCSAASESHLTDASALASSCASLEALLTSFKNPDSQSRKNLKVNFVSPRKSQDEIEEPVSPIVKSSDLAPSFREELNKLVYKQLSVSFNLMETCSDRARVVFVGHLARVLEEYSSPEVLSYVLSISELSWAEFYRQRLARWLRDESVPLDYSLRVIFSLVSHVQNDDDVQTVFADLSGEEILTVLSDGNDSPPEPLYVKWQDILEWALCPENQTPCVLRWINSNGDVCRLATSLSRHDPSYNILHNCLRNLRHSTWLSTDSLRNLVRCLRHNLTDGSVSDDVKDCSGDLVHAMLQNTANHVILARLPAVDLQKLLYELLTATLQHLPHFPSCWQHCVTVLSLQTGADLTFSAACERCVDLLVAVISTRSMDLLESKQLVCVLEDLIQAAVAASSDSDVTDMTASLTAVILHRLAARIREHSGNVWSLYAMAESVAGNLKNNQLPYKEFWSPMSKDPLASVPLQQYVTSMIPFLMMVVRLQTGTEATDTEAPDTETSSQFPYSQLRSAVVTEELWDWTLEVLYSMCFCVSFKERFTSTKQYFLLREKITFIIEECGLFCQLREKDLISHLNVSLCEEDGTSLSQCDALAKFQKQILLKDLGLLYNKKLLQKGLFPFKSKNDIIKQHYFPEEVLEEIVNSGVVDRAQLPTINILFSRLVALQEEDMENSTGTTYISIMDSVFDLHVSELKDNRSLLELSDHELCHIAEVADFACHSVSNYSVHMKQSSWDACLVATAALTLCVDSTLKDWSEQHSIHTEPESRPAEPTATASSLPWPLSLLVESDAVPEDSSENFLRLPLVRVVCSVCRLFDAVSTHMRSVEDDDKAARTRRQEWTDVFLPGTHAAITSAWLSVAGMCCEMPSMMLMVEALGSSVTRFVEYPHFVDGSPLSCLSTCCRLVQSSESSTQLAAYHLLVKLIPALIELDTKECENNVALSCKHIDQTLIFTQTIIDTILSGLSFGDTCIVEPFTDSYTYVRCYLLLWSALLEMCYQASAQLRALYTTWLREGYLEVFMKTVFCLMPEAALHGDVVNQRLVQYFSKPPQLEKGVWGSERLAQLSCWVYGVVLRRLPAAMRRWWNEADHKPYTLMEHVTATYVSHDLCAEEMRAIQLHEKKFDNVTVHVISNKELCAVYTLEESRMVLIIELAHNHPLGQVKVKSGQQMVSSIQTRQWLMQITIFLTHQNGSIWNALELWKHNLDKRFEGVEECYICFAILHSVSHQLPKLTCQTCRKKFHSHCLYKWFTTSNKSTCPICRNLF</sequence>
<feature type="domain" description="RING-type" evidence="18">
    <location>
        <begin position="1699"/>
        <end position="1746"/>
    </location>
</feature>
<evidence type="ECO:0000256" key="8">
    <source>
        <dbReference type="ARBA" id="ARBA00022679"/>
    </source>
</evidence>
<evidence type="ECO:0000256" key="5">
    <source>
        <dbReference type="ARBA" id="ARBA00012483"/>
    </source>
</evidence>
<evidence type="ECO:0000256" key="13">
    <source>
        <dbReference type="ARBA" id="ARBA00022833"/>
    </source>
</evidence>
<evidence type="ECO:0000256" key="4">
    <source>
        <dbReference type="ARBA" id="ARBA00007997"/>
    </source>
</evidence>
<reference evidence="19" key="1">
    <citation type="submission" date="2015-11" db="EMBL/GenBank/DDBJ databases">
        <title>De novo transcriptome assembly of four potential Pierce s Disease insect vectors from Arizona vineyards.</title>
        <authorList>
            <person name="Tassone E.E."/>
        </authorList>
    </citation>
    <scope>NUCLEOTIDE SEQUENCE</scope>
</reference>
<dbReference type="EC" id="2.3.2.27" evidence="5 16"/>
<keyword evidence="7" id="KW-0963">Cytoplasm</keyword>
<dbReference type="InterPro" id="IPR039795">
    <property type="entry name" value="LTN1/Rkr1"/>
</dbReference>
<accession>A0A1B6JSV9</accession>
<keyword evidence="11 15" id="KW-0863">Zinc-finger</keyword>
<dbReference type="Pfam" id="PF22999">
    <property type="entry name" value="LTN1_E3_ligase_6th"/>
    <property type="match status" value="1"/>
</dbReference>
<dbReference type="SMART" id="SM00744">
    <property type="entry name" value="RINGv"/>
    <property type="match status" value="1"/>
</dbReference>
<evidence type="ECO:0000256" key="15">
    <source>
        <dbReference type="PROSITE-ProRule" id="PRU00175"/>
    </source>
</evidence>
<dbReference type="InterPro" id="IPR054477">
    <property type="entry name" value="LTN1_E3_ligase_6th"/>
</dbReference>
<organism evidence="19">
    <name type="scientific">Homalodisca liturata</name>
    <dbReference type="NCBI Taxonomy" id="320908"/>
    <lineage>
        <taxon>Eukaryota</taxon>
        <taxon>Metazoa</taxon>
        <taxon>Ecdysozoa</taxon>
        <taxon>Arthropoda</taxon>
        <taxon>Hexapoda</taxon>
        <taxon>Insecta</taxon>
        <taxon>Pterygota</taxon>
        <taxon>Neoptera</taxon>
        <taxon>Paraneoptera</taxon>
        <taxon>Hemiptera</taxon>
        <taxon>Auchenorrhyncha</taxon>
        <taxon>Membracoidea</taxon>
        <taxon>Cicadellidae</taxon>
        <taxon>Cicadellinae</taxon>
        <taxon>Proconiini</taxon>
        <taxon>Homalodisca</taxon>
    </lineage>
</organism>
<dbReference type="Gene3D" id="3.30.40.10">
    <property type="entry name" value="Zinc/RING finger domain, C3HC4 (zinc finger)"/>
    <property type="match status" value="1"/>
</dbReference>
<dbReference type="GO" id="GO:0072344">
    <property type="term" value="P:rescue of stalled ribosome"/>
    <property type="evidence" value="ECO:0007669"/>
    <property type="project" value="UniProtKB-UniRule"/>
</dbReference>
<dbReference type="PANTHER" id="PTHR12389:SF0">
    <property type="entry name" value="E3 UBIQUITIN-PROTEIN LIGASE LISTERIN"/>
    <property type="match status" value="1"/>
</dbReference>
<dbReference type="Pfam" id="PF23009">
    <property type="entry name" value="UBC_like"/>
    <property type="match status" value="1"/>
</dbReference>
<evidence type="ECO:0000256" key="9">
    <source>
        <dbReference type="ARBA" id="ARBA00022723"/>
    </source>
</evidence>
<dbReference type="EMBL" id="GECU01005396">
    <property type="protein sequence ID" value="JAT02311.1"/>
    <property type="molecule type" value="Transcribed_RNA"/>
</dbReference>
<keyword evidence="12 16" id="KW-0833">Ubl conjugation pathway</keyword>
<gene>
    <name evidence="19" type="ORF">g.52692</name>
</gene>
<dbReference type="InterPro" id="IPR001841">
    <property type="entry name" value="Znf_RING"/>
</dbReference>
<dbReference type="PANTHER" id="PTHR12389">
    <property type="entry name" value="ZINC FINGER PROTEIN 294"/>
    <property type="match status" value="1"/>
</dbReference>